<proteinExistence type="predicted"/>
<dbReference type="EMBL" id="GBRH01249992">
    <property type="protein sequence ID" value="JAD47903.1"/>
    <property type="molecule type" value="Transcribed_RNA"/>
</dbReference>
<dbReference type="AlphaFoldDB" id="A0A0A9AD83"/>
<protein>
    <submittedName>
        <fullName evidence="1">Uncharacterized protein</fullName>
    </submittedName>
</protein>
<reference evidence="1" key="1">
    <citation type="submission" date="2014-09" db="EMBL/GenBank/DDBJ databases">
        <authorList>
            <person name="Magalhaes I.L.F."/>
            <person name="Oliveira U."/>
            <person name="Santos F.R."/>
            <person name="Vidigal T.H.D.A."/>
            <person name="Brescovit A.D."/>
            <person name="Santos A.J."/>
        </authorList>
    </citation>
    <scope>NUCLEOTIDE SEQUENCE</scope>
    <source>
        <tissue evidence="1">Shoot tissue taken approximately 20 cm above the soil surface</tissue>
    </source>
</reference>
<name>A0A0A9AD83_ARUDO</name>
<reference evidence="1" key="2">
    <citation type="journal article" date="2015" name="Data Brief">
        <title>Shoot transcriptome of the giant reed, Arundo donax.</title>
        <authorList>
            <person name="Barrero R.A."/>
            <person name="Guerrero F.D."/>
            <person name="Moolhuijzen P."/>
            <person name="Goolsby J.A."/>
            <person name="Tidwell J."/>
            <person name="Bellgard S.E."/>
            <person name="Bellgard M.I."/>
        </authorList>
    </citation>
    <scope>NUCLEOTIDE SEQUENCE</scope>
    <source>
        <tissue evidence="1">Shoot tissue taken approximately 20 cm above the soil surface</tissue>
    </source>
</reference>
<sequence>MLDGSSVRTSLQQLDRLASDVK</sequence>
<organism evidence="1">
    <name type="scientific">Arundo donax</name>
    <name type="common">Giant reed</name>
    <name type="synonym">Donax arundinaceus</name>
    <dbReference type="NCBI Taxonomy" id="35708"/>
    <lineage>
        <taxon>Eukaryota</taxon>
        <taxon>Viridiplantae</taxon>
        <taxon>Streptophyta</taxon>
        <taxon>Embryophyta</taxon>
        <taxon>Tracheophyta</taxon>
        <taxon>Spermatophyta</taxon>
        <taxon>Magnoliopsida</taxon>
        <taxon>Liliopsida</taxon>
        <taxon>Poales</taxon>
        <taxon>Poaceae</taxon>
        <taxon>PACMAD clade</taxon>
        <taxon>Arundinoideae</taxon>
        <taxon>Arundineae</taxon>
        <taxon>Arundo</taxon>
    </lineage>
</organism>
<accession>A0A0A9AD83</accession>
<evidence type="ECO:0000313" key="1">
    <source>
        <dbReference type="EMBL" id="JAD47903.1"/>
    </source>
</evidence>